<dbReference type="OrthoDB" id="425534at2759"/>
<feature type="domain" description="Peptidase S33 tripeptidyl aminopeptidase-like C-terminal" evidence="4">
    <location>
        <begin position="406"/>
        <end position="500"/>
    </location>
</feature>
<dbReference type="Pfam" id="PF08386">
    <property type="entry name" value="Abhydrolase_4"/>
    <property type="match status" value="1"/>
</dbReference>
<reference evidence="5 6" key="1">
    <citation type="submission" date="2015-08" db="EMBL/GenBank/DDBJ databases">
        <title>Genome sequencing of Penicillium nordicum.</title>
        <authorList>
            <person name="Nguyen H.D."/>
            <person name="Seifert K.A."/>
        </authorList>
    </citation>
    <scope>NUCLEOTIDE SEQUENCE [LARGE SCALE GENOMIC DNA]</scope>
    <source>
        <strain evidence="5 6">DAOMC 185683</strain>
    </source>
</reference>
<dbReference type="EMBL" id="LHQQ01000112">
    <property type="protein sequence ID" value="KOS42165.1"/>
    <property type="molecule type" value="Genomic_DNA"/>
</dbReference>
<evidence type="ECO:0000256" key="2">
    <source>
        <dbReference type="ARBA" id="ARBA00022801"/>
    </source>
</evidence>
<dbReference type="GO" id="GO:0072330">
    <property type="term" value="P:monocarboxylic acid biosynthetic process"/>
    <property type="evidence" value="ECO:0007669"/>
    <property type="project" value="UniProtKB-ARBA"/>
</dbReference>
<protein>
    <recommendedName>
        <fullName evidence="4">Peptidase S33 tripeptidyl aminopeptidase-like C-terminal domain-containing protein</fullName>
    </recommendedName>
</protein>
<comment type="caution">
    <text evidence="5">The sequence shown here is derived from an EMBL/GenBank/DDBJ whole genome shotgun (WGS) entry which is preliminary data.</text>
</comment>
<dbReference type="InterPro" id="IPR013595">
    <property type="entry name" value="Pept_S33_TAP-like_C"/>
</dbReference>
<dbReference type="GO" id="GO:0016787">
    <property type="term" value="F:hydrolase activity"/>
    <property type="evidence" value="ECO:0007669"/>
    <property type="project" value="UniProtKB-KW"/>
</dbReference>
<dbReference type="PANTHER" id="PTHR43248">
    <property type="entry name" value="2-SUCCINYL-6-HYDROXY-2,4-CYCLOHEXADIENE-1-CARBOXYLATE SYNTHASE"/>
    <property type="match status" value="1"/>
</dbReference>
<evidence type="ECO:0000256" key="3">
    <source>
        <dbReference type="SAM" id="SignalP"/>
    </source>
</evidence>
<evidence type="ECO:0000313" key="5">
    <source>
        <dbReference type="EMBL" id="KOS42165.1"/>
    </source>
</evidence>
<name>A0A0M9WEU5_9EURO</name>
<dbReference type="SUPFAM" id="SSF53474">
    <property type="entry name" value="alpha/beta-Hydrolases"/>
    <property type="match status" value="1"/>
</dbReference>
<comment type="similarity">
    <text evidence="1">Belongs to the peptidase S33 family.</text>
</comment>
<sequence length="551" mass="58941">MWKLMFSYFLGFVACAAAAPSGSRASLHDTRNYGKIQWESCGDLGVNGTTELECGSLAVPLDYTEPDSGKTLDLQILRAPAPNQPSKGSVFFNFGGPGASGIAEMSLMGSVLSVFVGGSYDIVNVVPRGTGSTLPFSCYTDKEERIRSNLRAPVATNASDVSLGEVWAEVKNKADACTHAQSETGALVGTAFTARDIMNVVDALEEDGKLRLWGQSYGTVLGSTLIAMFPDKIDKVLLDGVMDAQEYYHINVGQVADADSAFSGFCSQCVDKKDICPIAGNRTAEELEEDIYAAMEALKSEPIAVSVDGHGYIVDYAAIKGTIYNALYFPATWPRLAEKLDIMFSGNITGILTDLVAPLPATPSAEASLGIKCSDNQSPLETLEDALPGVHARAKLSKIGGDVVDFSALQCARWGMPAKEQYTGDFRIKTESPVLLVSTQNDPNTPLVSAKKMSEGFEGSVVLEQEGYGHTITSQGSLCTIKAIMAYFSDGTLPEPNTICEVAWLKAANKPMILLNSQACMHDCLLQTEPSFVCYLLFAICEQCSDGLQGI</sequence>
<feature type="signal peptide" evidence="3">
    <location>
        <begin position="1"/>
        <end position="18"/>
    </location>
</feature>
<evidence type="ECO:0000259" key="4">
    <source>
        <dbReference type="Pfam" id="PF08386"/>
    </source>
</evidence>
<dbReference type="InterPro" id="IPR029058">
    <property type="entry name" value="AB_hydrolase_fold"/>
</dbReference>
<evidence type="ECO:0000256" key="1">
    <source>
        <dbReference type="ARBA" id="ARBA00010088"/>
    </source>
</evidence>
<dbReference type="STRING" id="229535.A0A0M9WEU5"/>
<keyword evidence="2" id="KW-0378">Hydrolase</keyword>
<keyword evidence="3" id="KW-0732">Signal</keyword>
<evidence type="ECO:0000313" key="6">
    <source>
        <dbReference type="Proteomes" id="UP000037696"/>
    </source>
</evidence>
<accession>A0A0M9WEU5</accession>
<dbReference type="InterPro" id="IPR051601">
    <property type="entry name" value="Serine_prot/Carboxylest_S33"/>
</dbReference>
<dbReference type="AlphaFoldDB" id="A0A0M9WEU5"/>
<dbReference type="Proteomes" id="UP000037696">
    <property type="component" value="Unassembled WGS sequence"/>
</dbReference>
<dbReference type="PROSITE" id="PS51257">
    <property type="entry name" value="PROKAR_LIPOPROTEIN"/>
    <property type="match status" value="1"/>
</dbReference>
<dbReference type="PANTHER" id="PTHR43248:SF25">
    <property type="entry name" value="AB HYDROLASE-1 DOMAIN-CONTAINING PROTEIN-RELATED"/>
    <property type="match status" value="1"/>
</dbReference>
<dbReference type="GO" id="GO:0017000">
    <property type="term" value="P:antibiotic biosynthetic process"/>
    <property type="evidence" value="ECO:0007669"/>
    <property type="project" value="UniProtKB-ARBA"/>
</dbReference>
<organism evidence="5 6">
    <name type="scientific">Penicillium nordicum</name>
    <dbReference type="NCBI Taxonomy" id="229535"/>
    <lineage>
        <taxon>Eukaryota</taxon>
        <taxon>Fungi</taxon>
        <taxon>Dikarya</taxon>
        <taxon>Ascomycota</taxon>
        <taxon>Pezizomycotina</taxon>
        <taxon>Eurotiomycetes</taxon>
        <taxon>Eurotiomycetidae</taxon>
        <taxon>Eurotiales</taxon>
        <taxon>Aspergillaceae</taxon>
        <taxon>Penicillium</taxon>
    </lineage>
</organism>
<dbReference type="Gene3D" id="3.40.50.1820">
    <property type="entry name" value="alpha/beta hydrolase"/>
    <property type="match status" value="1"/>
</dbReference>
<gene>
    <name evidence="5" type="ORF">ACN38_g6915</name>
</gene>
<feature type="chain" id="PRO_5005839667" description="Peptidase S33 tripeptidyl aminopeptidase-like C-terminal domain-containing protein" evidence="3">
    <location>
        <begin position="19"/>
        <end position="551"/>
    </location>
</feature>
<keyword evidence="6" id="KW-1185">Reference proteome</keyword>
<proteinExistence type="inferred from homology"/>